<comment type="caution">
    <text evidence="1">The sequence shown here is derived from an EMBL/GenBank/DDBJ whole genome shotgun (WGS) entry which is preliminary data.</text>
</comment>
<dbReference type="EMBL" id="QJKD01000015">
    <property type="protein sequence ID" value="PXX48883.1"/>
    <property type="molecule type" value="Genomic_DNA"/>
</dbReference>
<reference evidence="1 2" key="1">
    <citation type="submission" date="2018-05" db="EMBL/GenBank/DDBJ databases">
        <title>Genomic Encyclopedia of Type Strains, Phase IV (KMG-IV): sequencing the most valuable type-strain genomes for metagenomic binning, comparative biology and taxonomic classification.</title>
        <authorList>
            <person name="Goeker M."/>
        </authorList>
    </citation>
    <scope>NUCLEOTIDE SEQUENCE [LARGE SCALE GENOMIC DNA]</scope>
    <source>
        <strain evidence="1 2">DSM 24995</strain>
    </source>
</reference>
<dbReference type="AlphaFoldDB" id="A0A2V3XXR0"/>
<proteinExistence type="predicted"/>
<evidence type="ECO:0000313" key="1">
    <source>
        <dbReference type="EMBL" id="PXX48883.1"/>
    </source>
</evidence>
<organism evidence="1 2">
    <name type="scientific">Hungatella effluvii</name>
    <dbReference type="NCBI Taxonomy" id="1096246"/>
    <lineage>
        <taxon>Bacteria</taxon>
        <taxon>Bacillati</taxon>
        <taxon>Bacillota</taxon>
        <taxon>Clostridia</taxon>
        <taxon>Lachnospirales</taxon>
        <taxon>Lachnospiraceae</taxon>
        <taxon>Hungatella</taxon>
    </lineage>
</organism>
<name>A0A2V3XXR0_9FIRM</name>
<gene>
    <name evidence="1" type="ORF">DFR60_11556</name>
</gene>
<protein>
    <submittedName>
        <fullName evidence="1">Uncharacterized protein</fullName>
    </submittedName>
</protein>
<dbReference type="Proteomes" id="UP000248057">
    <property type="component" value="Unassembled WGS sequence"/>
</dbReference>
<accession>A0A2V3XXR0</accession>
<keyword evidence="2" id="KW-1185">Reference proteome</keyword>
<sequence length="34" mass="3770">MGRKALVFGSGRIGTAPSMPEREEILSLLRNVRK</sequence>
<evidence type="ECO:0000313" key="2">
    <source>
        <dbReference type="Proteomes" id="UP000248057"/>
    </source>
</evidence>